<keyword evidence="3" id="KW-1185">Reference proteome</keyword>
<feature type="region of interest" description="Disordered" evidence="1">
    <location>
        <begin position="100"/>
        <end position="144"/>
    </location>
</feature>
<accession>A0A9D3WCQ7</accession>
<organism evidence="2 3">
    <name type="scientific">Gossypium stocksii</name>
    <dbReference type="NCBI Taxonomy" id="47602"/>
    <lineage>
        <taxon>Eukaryota</taxon>
        <taxon>Viridiplantae</taxon>
        <taxon>Streptophyta</taxon>
        <taxon>Embryophyta</taxon>
        <taxon>Tracheophyta</taxon>
        <taxon>Spermatophyta</taxon>
        <taxon>Magnoliopsida</taxon>
        <taxon>eudicotyledons</taxon>
        <taxon>Gunneridae</taxon>
        <taxon>Pentapetalae</taxon>
        <taxon>rosids</taxon>
        <taxon>malvids</taxon>
        <taxon>Malvales</taxon>
        <taxon>Malvaceae</taxon>
        <taxon>Malvoideae</taxon>
        <taxon>Gossypium</taxon>
    </lineage>
</organism>
<evidence type="ECO:0000313" key="3">
    <source>
        <dbReference type="Proteomes" id="UP000828251"/>
    </source>
</evidence>
<protein>
    <submittedName>
        <fullName evidence="2">Uncharacterized protein</fullName>
    </submittedName>
</protein>
<dbReference type="EMBL" id="JAIQCV010000002">
    <property type="protein sequence ID" value="KAH1121288.1"/>
    <property type="molecule type" value="Genomic_DNA"/>
</dbReference>
<feature type="compositionally biased region" description="Polar residues" evidence="1">
    <location>
        <begin position="101"/>
        <end position="116"/>
    </location>
</feature>
<reference evidence="2 3" key="1">
    <citation type="journal article" date="2021" name="Plant Biotechnol. J.">
        <title>Multi-omics assisted identification of the key and species-specific regulatory components of drought-tolerant mechanisms in Gossypium stocksii.</title>
        <authorList>
            <person name="Yu D."/>
            <person name="Ke L."/>
            <person name="Zhang D."/>
            <person name="Wu Y."/>
            <person name="Sun Y."/>
            <person name="Mei J."/>
            <person name="Sun J."/>
            <person name="Sun Y."/>
        </authorList>
    </citation>
    <scope>NUCLEOTIDE SEQUENCE [LARGE SCALE GENOMIC DNA]</scope>
    <source>
        <strain evidence="3">cv. E1</strain>
        <tissue evidence="2">Leaf</tissue>
    </source>
</reference>
<dbReference type="AlphaFoldDB" id="A0A9D3WCQ7"/>
<gene>
    <name evidence="2" type="ORF">J1N35_004448</name>
</gene>
<evidence type="ECO:0000256" key="1">
    <source>
        <dbReference type="SAM" id="MobiDB-lite"/>
    </source>
</evidence>
<name>A0A9D3WCQ7_9ROSI</name>
<comment type="caution">
    <text evidence="2">The sequence shown here is derived from an EMBL/GenBank/DDBJ whole genome shotgun (WGS) entry which is preliminary data.</text>
</comment>
<sequence length="144" mass="16255">MCVKLGKRPKLKEILDFLESLKDKSSLYELERKKKVALEGNVLERQLQFSHEPYTLDHVTTIILDAESRLHDPLRLPLSINTAQVIAPIPKILSLPPRLRPNTSGPSAFPGQTQYSGHFPTSHFVLRPRSSYGNRGKGKTTSRL</sequence>
<dbReference type="Proteomes" id="UP000828251">
    <property type="component" value="Unassembled WGS sequence"/>
</dbReference>
<evidence type="ECO:0000313" key="2">
    <source>
        <dbReference type="EMBL" id="KAH1121288.1"/>
    </source>
</evidence>
<proteinExistence type="predicted"/>